<dbReference type="InterPro" id="IPR027454">
    <property type="entry name" value="Histone_HNS_N"/>
</dbReference>
<dbReference type="InterPro" id="IPR037150">
    <property type="entry name" value="H-NS_C_dom_sf"/>
</dbReference>
<comment type="caution">
    <text evidence="9">The sequence shown here is derived from an EMBL/GenBank/DDBJ whole genome shotgun (WGS) entry which is preliminary data.</text>
</comment>
<dbReference type="RefSeq" id="WP_005282191.1">
    <property type="nucleotide sequence ID" value="NZ_AP028090.1"/>
</dbReference>
<dbReference type="Gene3D" id="1.10.287.1050">
    <property type="entry name" value="H-NS histone-like proteins"/>
    <property type="match status" value="1"/>
</dbReference>
<evidence type="ECO:0000259" key="8">
    <source>
        <dbReference type="SMART" id="SM00528"/>
    </source>
</evidence>
<dbReference type="InterPro" id="IPR001801">
    <property type="entry name" value="Histone_HNS"/>
</dbReference>
<keyword evidence="7" id="KW-0175">Coiled coil</keyword>
<evidence type="ECO:0000256" key="6">
    <source>
        <dbReference type="PIRSR" id="PIRSR002096-1"/>
    </source>
</evidence>
<dbReference type="STRING" id="636.AAW15_02205"/>
<comment type="subcellular location">
    <subcellularLocation>
        <location evidence="1">Cytoplasm</location>
        <location evidence="1">Nucleoid</location>
    </subcellularLocation>
</comment>
<evidence type="ECO:0000256" key="2">
    <source>
        <dbReference type="ARBA" id="ARBA00010610"/>
    </source>
</evidence>
<feature type="domain" description="DNA-binding protein H-NS-like C-terminal" evidence="8">
    <location>
        <begin position="87"/>
        <end position="134"/>
    </location>
</feature>
<dbReference type="OrthoDB" id="6088948at2"/>
<name>A0A2A7U014_EDWTA</name>
<reference evidence="10" key="1">
    <citation type="submission" date="2017-09" db="EMBL/GenBank/DDBJ databases">
        <title>FDA dAtabase for Regulatory Grade micrObial Sequences (FDA-ARGOS): Supporting development and validation of Infectious Disease Dx tests.</title>
        <authorList>
            <person name="Goldberg B."/>
            <person name="Campos J."/>
            <person name="Tallon L."/>
            <person name="Sadzewicz L."/>
            <person name="Ott S."/>
            <person name="Zhao X."/>
            <person name="Nagaraj S."/>
            <person name="Vavikolanu K."/>
            <person name="Aluvathingal J."/>
            <person name="Nadendla S."/>
            <person name="Geyer C."/>
            <person name="Sichtig H."/>
        </authorList>
    </citation>
    <scope>NUCLEOTIDE SEQUENCE [LARGE SCALE GENOMIC DNA]</scope>
    <source>
        <strain evidence="10">FDAARGOS_370</strain>
    </source>
</reference>
<dbReference type="GO" id="GO:0003680">
    <property type="term" value="F:minor groove of adenine-thymine-rich DNA binding"/>
    <property type="evidence" value="ECO:0007669"/>
    <property type="project" value="TreeGrafter"/>
</dbReference>
<dbReference type="SUPFAM" id="SSF81273">
    <property type="entry name" value="H-NS histone-like proteins"/>
    <property type="match status" value="2"/>
</dbReference>
<dbReference type="GO" id="GO:0001217">
    <property type="term" value="F:DNA-binding transcription repressor activity"/>
    <property type="evidence" value="ECO:0007669"/>
    <property type="project" value="TreeGrafter"/>
</dbReference>
<dbReference type="GeneID" id="93125263"/>
<gene>
    <name evidence="9" type="ORF">CRM76_06595</name>
</gene>
<keyword evidence="4 5" id="KW-0238">DNA-binding</keyword>
<evidence type="ECO:0000313" key="9">
    <source>
        <dbReference type="EMBL" id="PEH71631.1"/>
    </source>
</evidence>
<dbReference type="InterPro" id="IPR054180">
    <property type="entry name" value="H-NS-like_N"/>
</dbReference>
<evidence type="ECO:0000256" key="7">
    <source>
        <dbReference type="SAM" id="Coils"/>
    </source>
</evidence>
<evidence type="ECO:0000313" key="10">
    <source>
        <dbReference type="Proteomes" id="UP000219788"/>
    </source>
</evidence>
<comment type="similarity">
    <text evidence="2 5">Belongs to the histone-like protein H-NS family.</text>
</comment>
<dbReference type="InterPro" id="IPR027444">
    <property type="entry name" value="H-NS_C_dom"/>
</dbReference>
<dbReference type="Gene3D" id="4.10.430.10">
    <property type="entry name" value="Histone-like protein H-NS, C-terminal domain"/>
    <property type="match status" value="1"/>
</dbReference>
<dbReference type="GO" id="GO:0000976">
    <property type="term" value="F:transcription cis-regulatory region binding"/>
    <property type="evidence" value="ECO:0007669"/>
    <property type="project" value="TreeGrafter"/>
</dbReference>
<feature type="coiled-coil region" evidence="7">
    <location>
        <begin position="23"/>
        <end position="64"/>
    </location>
</feature>
<dbReference type="FunFam" id="4.10.430.10:FF:000001">
    <property type="entry name" value="DNA-binding protein"/>
    <property type="match status" value="1"/>
</dbReference>
<dbReference type="PIRSF" id="PIRSF002096">
    <property type="entry name" value="HnS"/>
    <property type="match status" value="1"/>
</dbReference>
<dbReference type="GO" id="GO:0032993">
    <property type="term" value="C:protein-DNA complex"/>
    <property type="evidence" value="ECO:0007669"/>
    <property type="project" value="TreeGrafter"/>
</dbReference>
<sequence length="135" mass="15889">MSDLLKSLNNIRTLRAYARETQLSALEEMLDKLRTVVSERREEIEQAEKVRHEREEKLHAYREMLLAEGISLDDLLAMEKVSERKVKTKRAPRPAKYEYLDEQGEIQQWTGQGRMPKMIKQEIEAGKSLDDFLIK</sequence>
<proteinExistence type="inferred from homology"/>
<dbReference type="PANTHER" id="PTHR38097:SF2">
    <property type="entry name" value="DNA-BINDING PROTEIN STPA"/>
    <property type="match status" value="1"/>
</dbReference>
<dbReference type="AlphaFoldDB" id="A0A2A7U014"/>
<dbReference type="EMBL" id="PDDV01000013">
    <property type="protein sequence ID" value="PEH71631.1"/>
    <property type="molecule type" value="Genomic_DNA"/>
</dbReference>
<evidence type="ECO:0000256" key="5">
    <source>
        <dbReference type="PIRNR" id="PIRNR002096"/>
    </source>
</evidence>
<accession>A0A2A7U014</accession>
<protein>
    <recommendedName>
        <fullName evidence="5">DNA-binding protein</fullName>
    </recommendedName>
</protein>
<dbReference type="GO" id="GO:0009295">
    <property type="term" value="C:nucleoid"/>
    <property type="evidence" value="ECO:0007669"/>
    <property type="project" value="UniProtKB-SubCell"/>
</dbReference>
<organism evidence="9 10">
    <name type="scientific">Edwardsiella tarda</name>
    <dbReference type="NCBI Taxonomy" id="636"/>
    <lineage>
        <taxon>Bacteria</taxon>
        <taxon>Pseudomonadati</taxon>
        <taxon>Pseudomonadota</taxon>
        <taxon>Gammaproteobacteria</taxon>
        <taxon>Enterobacterales</taxon>
        <taxon>Hafniaceae</taxon>
        <taxon>Edwardsiella</taxon>
    </lineage>
</organism>
<dbReference type="Pfam" id="PF00816">
    <property type="entry name" value="Histone_HNS"/>
    <property type="match status" value="1"/>
</dbReference>
<evidence type="ECO:0000256" key="3">
    <source>
        <dbReference type="ARBA" id="ARBA00022490"/>
    </source>
</evidence>
<dbReference type="SMART" id="SM00528">
    <property type="entry name" value="HNS"/>
    <property type="match status" value="1"/>
</dbReference>
<dbReference type="GO" id="GO:0030527">
    <property type="term" value="F:structural constituent of chromatin"/>
    <property type="evidence" value="ECO:0007669"/>
    <property type="project" value="InterPro"/>
</dbReference>
<dbReference type="Pfam" id="PF22470">
    <property type="entry name" value="Histone_HNS_N"/>
    <property type="match status" value="1"/>
</dbReference>
<dbReference type="GO" id="GO:0003681">
    <property type="term" value="F:bent DNA binding"/>
    <property type="evidence" value="ECO:0007669"/>
    <property type="project" value="TreeGrafter"/>
</dbReference>
<evidence type="ECO:0000256" key="1">
    <source>
        <dbReference type="ARBA" id="ARBA00004453"/>
    </source>
</evidence>
<dbReference type="GO" id="GO:0005829">
    <property type="term" value="C:cytosol"/>
    <property type="evidence" value="ECO:0007669"/>
    <property type="project" value="TreeGrafter"/>
</dbReference>
<dbReference type="PANTHER" id="PTHR38097">
    <property type="match status" value="1"/>
</dbReference>
<dbReference type="GO" id="GO:0046983">
    <property type="term" value="F:protein dimerization activity"/>
    <property type="evidence" value="ECO:0007669"/>
    <property type="project" value="InterPro"/>
</dbReference>
<keyword evidence="3" id="KW-0963">Cytoplasm</keyword>
<evidence type="ECO:0000256" key="4">
    <source>
        <dbReference type="ARBA" id="ARBA00023125"/>
    </source>
</evidence>
<feature type="DNA-binding region" evidence="6">
    <location>
        <begin position="112"/>
        <end position="117"/>
    </location>
</feature>
<dbReference type="Proteomes" id="UP000219788">
    <property type="component" value="Unassembled WGS sequence"/>
</dbReference>